<evidence type="ECO:0000313" key="1">
    <source>
        <dbReference type="Proteomes" id="UP000025227"/>
    </source>
</evidence>
<proteinExistence type="predicted"/>
<dbReference type="Proteomes" id="UP000025227">
    <property type="component" value="Unplaced"/>
</dbReference>
<organism evidence="1 2">
    <name type="scientific">Haemonchus contortus</name>
    <name type="common">Barber pole worm</name>
    <dbReference type="NCBI Taxonomy" id="6289"/>
    <lineage>
        <taxon>Eukaryota</taxon>
        <taxon>Metazoa</taxon>
        <taxon>Ecdysozoa</taxon>
        <taxon>Nematoda</taxon>
        <taxon>Chromadorea</taxon>
        <taxon>Rhabditida</taxon>
        <taxon>Rhabditina</taxon>
        <taxon>Rhabditomorpha</taxon>
        <taxon>Strongyloidea</taxon>
        <taxon>Trichostrongylidae</taxon>
        <taxon>Haemonchus</taxon>
    </lineage>
</organism>
<reference evidence="2" key="1">
    <citation type="submission" date="2020-12" db="UniProtKB">
        <authorList>
            <consortium name="WormBaseParasite"/>
        </authorList>
    </citation>
    <scope>IDENTIFICATION</scope>
    <source>
        <strain evidence="2">MHco3</strain>
    </source>
</reference>
<dbReference type="AlphaFoldDB" id="A0A7I4Y831"/>
<accession>A0A7I4Y831</accession>
<sequence length="87" mass="9780">MIFGHLVSGFEILGRGLHRTTQRKFKGEYSTQVPTGFNLGKAGFELVKKNADKKKLLIDLGFEKEKKAIGAIRIGLERNQGEEKFKS</sequence>
<dbReference type="WBParaSite" id="HCON_00055930-00001">
    <property type="protein sequence ID" value="HCON_00055930-00001"/>
    <property type="gene ID" value="HCON_00055930"/>
</dbReference>
<keyword evidence="1" id="KW-1185">Reference proteome</keyword>
<protein>
    <submittedName>
        <fullName evidence="2">Ntox11 domain-containing protein</fullName>
    </submittedName>
</protein>
<evidence type="ECO:0000313" key="2">
    <source>
        <dbReference type="WBParaSite" id="HCON_00055930-00001"/>
    </source>
</evidence>
<name>A0A7I4Y831_HAECO</name>